<evidence type="ECO:0000313" key="2">
    <source>
        <dbReference type="EMBL" id="RKO93562.1"/>
    </source>
</evidence>
<organism evidence="2 3">
    <name type="scientific">Blyttiomyces helicus</name>
    <dbReference type="NCBI Taxonomy" id="388810"/>
    <lineage>
        <taxon>Eukaryota</taxon>
        <taxon>Fungi</taxon>
        <taxon>Fungi incertae sedis</taxon>
        <taxon>Chytridiomycota</taxon>
        <taxon>Chytridiomycota incertae sedis</taxon>
        <taxon>Chytridiomycetes</taxon>
        <taxon>Chytridiomycetes incertae sedis</taxon>
        <taxon>Blyttiomyces</taxon>
    </lineage>
</organism>
<dbReference type="Proteomes" id="UP000269721">
    <property type="component" value="Unassembled WGS sequence"/>
</dbReference>
<proteinExistence type="predicted"/>
<keyword evidence="3" id="KW-1185">Reference proteome</keyword>
<feature type="region of interest" description="Disordered" evidence="1">
    <location>
        <begin position="249"/>
        <end position="274"/>
    </location>
</feature>
<dbReference type="AlphaFoldDB" id="A0A4P9WM80"/>
<evidence type="ECO:0000313" key="3">
    <source>
        <dbReference type="Proteomes" id="UP000269721"/>
    </source>
</evidence>
<accession>A0A4P9WM80</accession>
<name>A0A4P9WM80_9FUNG</name>
<gene>
    <name evidence="2" type="ORF">BDK51DRAFT_50914</name>
</gene>
<feature type="compositionally biased region" description="Polar residues" evidence="1">
    <location>
        <begin position="249"/>
        <end position="262"/>
    </location>
</feature>
<sequence>MLSHPSIRASGVLQDRQSPAAKFQAQSGGMCPDPELFWSMLVVTSFFVSEFHFYSTLAKTPILTPTSIQVLVNVSTFLSSPVLYILRLGLSPDPQEQSGSICDDLEVCWRVLVVRVWLHLYSTRTQLHMIAKIPIPTTTFTQFVHNMSHFFSSSNSTWSSWSLLILVLTFSVNLNPDTHFRKHPVIFSANAAFNSVHTPSYFDSESDSDSDPHLHSDAYSYLDSYWDSDSKSDSDLICFHPSSRRTMPKSTLKTKCNSSQSAKPGMTKAKTTATNPASGSFIISGDKFIYRQREEHKFDGNEQIRNLQRKVAVVEALGKRLLQDSKDIVAAAHKAKEITSKAVECLKGICAITGSMDANIKRLEEDWSSSKNSIFESSKTVEAHSACTGCHSSSFPTLVRTYVHDHNFRGIITDLAPDLDQTLHVITTLDHTSFDQRTFAPAQTLQGQSHLNTLHPSIQTLQFLKVAGSEDSLDYFFKTVTDQVEKRTYGQCTSILLLAWE</sequence>
<dbReference type="EMBL" id="KZ994188">
    <property type="protein sequence ID" value="RKO93562.1"/>
    <property type="molecule type" value="Genomic_DNA"/>
</dbReference>
<protein>
    <submittedName>
        <fullName evidence="2">Uncharacterized protein</fullName>
    </submittedName>
</protein>
<evidence type="ECO:0000256" key="1">
    <source>
        <dbReference type="SAM" id="MobiDB-lite"/>
    </source>
</evidence>
<reference evidence="3" key="1">
    <citation type="journal article" date="2018" name="Nat. Microbiol.">
        <title>Leveraging single-cell genomics to expand the fungal tree of life.</title>
        <authorList>
            <person name="Ahrendt S.R."/>
            <person name="Quandt C.A."/>
            <person name="Ciobanu D."/>
            <person name="Clum A."/>
            <person name="Salamov A."/>
            <person name="Andreopoulos B."/>
            <person name="Cheng J.F."/>
            <person name="Woyke T."/>
            <person name="Pelin A."/>
            <person name="Henrissat B."/>
            <person name="Reynolds N.K."/>
            <person name="Benny G.L."/>
            <person name="Smith M.E."/>
            <person name="James T.Y."/>
            <person name="Grigoriev I.V."/>
        </authorList>
    </citation>
    <scope>NUCLEOTIDE SEQUENCE [LARGE SCALE GENOMIC DNA]</scope>
</reference>